<reference evidence="1 2" key="1">
    <citation type="journal article" date="2022" name="bioRxiv">
        <title>The genome of the oomycete Peronosclerospora sorghi, a cosmopolitan pathogen of maize and sorghum, is inflated with dispersed pseudogenes.</title>
        <authorList>
            <person name="Fletcher K."/>
            <person name="Martin F."/>
            <person name="Isakeit T."/>
            <person name="Cavanaugh K."/>
            <person name="Magill C."/>
            <person name="Michelmore R."/>
        </authorList>
    </citation>
    <scope>NUCLEOTIDE SEQUENCE [LARGE SCALE GENOMIC DNA]</scope>
    <source>
        <strain evidence="1">P6</strain>
    </source>
</reference>
<evidence type="ECO:0000313" key="2">
    <source>
        <dbReference type="Proteomes" id="UP001163321"/>
    </source>
</evidence>
<keyword evidence="2" id="KW-1185">Reference proteome</keyword>
<dbReference type="Proteomes" id="UP001163321">
    <property type="component" value="Chromosome 4"/>
</dbReference>
<proteinExistence type="predicted"/>
<evidence type="ECO:0000313" key="1">
    <source>
        <dbReference type="EMBL" id="KAI9914001.1"/>
    </source>
</evidence>
<organism evidence="1 2">
    <name type="scientific">Peronosclerospora sorghi</name>
    <dbReference type="NCBI Taxonomy" id="230839"/>
    <lineage>
        <taxon>Eukaryota</taxon>
        <taxon>Sar</taxon>
        <taxon>Stramenopiles</taxon>
        <taxon>Oomycota</taxon>
        <taxon>Peronosporomycetes</taxon>
        <taxon>Peronosporales</taxon>
        <taxon>Peronosporaceae</taxon>
        <taxon>Peronosclerospora</taxon>
    </lineage>
</organism>
<gene>
    <name evidence="1" type="ORF">PsorP6_006348</name>
</gene>
<dbReference type="EMBL" id="CM047583">
    <property type="protein sequence ID" value="KAI9914001.1"/>
    <property type="molecule type" value="Genomic_DNA"/>
</dbReference>
<accession>A0ACC0W8H9</accession>
<protein>
    <submittedName>
        <fullName evidence="1">Uncharacterized protein</fullName>
    </submittedName>
</protein>
<comment type="caution">
    <text evidence="1">The sequence shown here is derived from an EMBL/GenBank/DDBJ whole genome shotgun (WGS) entry which is preliminary data.</text>
</comment>
<name>A0ACC0W8H9_9STRA</name>
<sequence>MTLDDQHSATTLKRSVHTKRKGATGVDPDAPSSKRRRPQALAASSVSTSRVDRPSSSHAGPTSTFESPKLTATDRETSLRSRSERMVAPDARSHKVSQVNVVDLTAVKHVGTLEMVEGDAILQTLLRARTPRRKRRFPSEDALSESERRDREALRRRRLQLHRQFSVLKEDKTKDRVRDASVWTAQLTEEGAKMLANPLERANMRKSSRNQVGKNDVSRVQGVDEDAETDDETTESKLERLSQVLHLNWRQWTLWLVSSALLLCLMVVAAPFVKKMWKRRVPYCDSKWIDAPDGSFVLADAPDHFFDRSKALQPFLSADALAFLDLECQPCPVYGNCLNGSVISCAYPYELQHGVCQEKPEIQTALDQLALSIRHFVIERAAHAACDTVSFWNYVQRPNGTTNEMAARTIHVPLSDVQTAVTPSVSYGSHLPRDYMFHRALDMALRDLKTIFVTEDQKQLVVGTDVVPWPCRARHQLYAHVTLIAVAVALGTALVGSYRHFLLYRTERQLVDRYVKEVRFFLLDRTRRSDRAYGAEQLRDELFATQSCADRAWLCTSVWPKVAARVKKDARIVTKKMRVSGKEVVVWEWASSPRRGRDQRPRFRAISKTQAQRGAAGSPVAGRRHKRSSRRSL</sequence>